<dbReference type="GO" id="GO:0003700">
    <property type="term" value="F:DNA-binding transcription factor activity"/>
    <property type="evidence" value="ECO:0007669"/>
    <property type="project" value="TreeGrafter"/>
</dbReference>
<dbReference type="Gene3D" id="1.10.260.40">
    <property type="entry name" value="lambda repressor-like DNA-binding domains"/>
    <property type="match status" value="1"/>
</dbReference>
<name>A0A3S0IGW1_9PROT</name>
<dbReference type="InterPro" id="IPR001387">
    <property type="entry name" value="Cro/C1-type_HTH"/>
</dbReference>
<dbReference type="EMBL" id="RXMA01000004">
    <property type="protein sequence ID" value="RTR22432.1"/>
    <property type="molecule type" value="Genomic_DNA"/>
</dbReference>
<dbReference type="InterPro" id="IPR050807">
    <property type="entry name" value="TransReg_Diox_bact_type"/>
</dbReference>
<keyword evidence="1" id="KW-0238">DNA-binding</keyword>
<dbReference type="OrthoDB" id="407979at2"/>
<dbReference type="SMART" id="SM00530">
    <property type="entry name" value="HTH_XRE"/>
    <property type="match status" value="1"/>
</dbReference>
<evidence type="ECO:0000313" key="4">
    <source>
        <dbReference type="Proteomes" id="UP000277007"/>
    </source>
</evidence>
<reference evidence="3 4" key="1">
    <citation type="submission" date="2018-12" db="EMBL/GenBank/DDBJ databases">
        <authorList>
            <person name="Yang Y."/>
        </authorList>
    </citation>
    <scope>NUCLEOTIDE SEQUENCE [LARGE SCALE GENOMIC DNA]</scope>
    <source>
        <strain evidence="3 4">L-25-5w-1</strain>
    </source>
</reference>
<dbReference type="PANTHER" id="PTHR46797">
    <property type="entry name" value="HTH-TYPE TRANSCRIPTIONAL REGULATOR"/>
    <property type="match status" value="1"/>
</dbReference>
<evidence type="ECO:0000256" key="1">
    <source>
        <dbReference type="ARBA" id="ARBA00023125"/>
    </source>
</evidence>
<dbReference type="GO" id="GO:0003677">
    <property type="term" value="F:DNA binding"/>
    <property type="evidence" value="ECO:0007669"/>
    <property type="project" value="UniProtKB-KW"/>
</dbReference>
<proteinExistence type="predicted"/>
<dbReference type="PANTHER" id="PTHR46797:SF1">
    <property type="entry name" value="METHYLPHOSPHONATE SYNTHASE"/>
    <property type="match status" value="1"/>
</dbReference>
<dbReference type="InterPro" id="IPR010982">
    <property type="entry name" value="Lambda_DNA-bd_dom_sf"/>
</dbReference>
<organism evidence="3 4">
    <name type="scientific">Azospirillum griseum</name>
    <dbReference type="NCBI Taxonomy" id="2496639"/>
    <lineage>
        <taxon>Bacteria</taxon>
        <taxon>Pseudomonadati</taxon>
        <taxon>Pseudomonadota</taxon>
        <taxon>Alphaproteobacteria</taxon>
        <taxon>Rhodospirillales</taxon>
        <taxon>Azospirillaceae</taxon>
        <taxon>Azospirillum</taxon>
    </lineage>
</organism>
<sequence length="126" mass="13208">MNALPITPIAETADSVTLSRADFEALADLVADAQDLADAEAVKARLAAGETEAFPFEVADRILDGEHPVAVFRAHRGLTARGLADAAGVAPSYLSEIENGKKPGSFDAMARIAEALRVPLDLLARP</sequence>
<evidence type="ECO:0000259" key="2">
    <source>
        <dbReference type="PROSITE" id="PS50943"/>
    </source>
</evidence>
<accession>A0A3S0IGW1</accession>
<dbReference type="AlphaFoldDB" id="A0A3S0IGW1"/>
<dbReference type="SUPFAM" id="SSF47413">
    <property type="entry name" value="lambda repressor-like DNA-binding domains"/>
    <property type="match status" value="1"/>
</dbReference>
<dbReference type="CDD" id="cd00093">
    <property type="entry name" value="HTH_XRE"/>
    <property type="match status" value="1"/>
</dbReference>
<feature type="domain" description="HTH cro/C1-type" evidence="2">
    <location>
        <begin position="69"/>
        <end position="123"/>
    </location>
</feature>
<dbReference type="Pfam" id="PF13560">
    <property type="entry name" value="HTH_31"/>
    <property type="match status" value="1"/>
</dbReference>
<protein>
    <submittedName>
        <fullName evidence="3">XRE family transcriptional regulator</fullName>
    </submittedName>
</protein>
<gene>
    <name evidence="3" type="ORF">EJ903_06290</name>
</gene>
<dbReference type="Proteomes" id="UP000277007">
    <property type="component" value="Unassembled WGS sequence"/>
</dbReference>
<keyword evidence="4" id="KW-1185">Reference proteome</keyword>
<comment type="caution">
    <text evidence="3">The sequence shown here is derived from an EMBL/GenBank/DDBJ whole genome shotgun (WGS) entry which is preliminary data.</text>
</comment>
<evidence type="ECO:0000313" key="3">
    <source>
        <dbReference type="EMBL" id="RTR22432.1"/>
    </source>
</evidence>
<dbReference type="GO" id="GO:0005829">
    <property type="term" value="C:cytosol"/>
    <property type="evidence" value="ECO:0007669"/>
    <property type="project" value="TreeGrafter"/>
</dbReference>
<dbReference type="RefSeq" id="WP_126613219.1">
    <property type="nucleotide sequence ID" value="NZ_JBHUCY010000053.1"/>
</dbReference>
<dbReference type="PROSITE" id="PS50943">
    <property type="entry name" value="HTH_CROC1"/>
    <property type="match status" value="1"/>
</dbReference>